<dbReference type="Proteomes" id="UP000173515">
    <property type="component" value="Genome"/>
</dbReference>
<keyword evidence="10" id="KW-1185">Reference proteome</keyword>
<keyword evidence="4" id="KW-0946">Virion</keyword>
<evidence type="ECO:0000256" key="7">
    <source>
        <dbReference type="ARBA" id="ARBA00023274"/>
    </source>
</evidence>
<comment type="similarity">
    <text evidence="2">Belongs to the orthobunyavirus nucleocapsid protein family.</text>
</comment>
<dbReference type="Gene3D" id="1.10.472.180">
    <property type="entry name" value="Bunyavirus nucleocapsid (N) protein, C-terminal domain"/>
    <property type="match status" value="1"/>
</dbReference>
<evidence type="ECO:0000256" key="6">
    <source>
        <dbReference type="ARBA" id="ARBA00023086"/>
    </source>
</evidence>
<protein>
    <recommendedName>
        <fullName evidence="3">Nucleoprotein</fullName>
    </recommendedName>
    <alternativeName>
        <fullName evidence="8">Nucleocapsid protein</fullName>
    </alternativeName>
</protein>
<dbReference type="RefSeq" id="YP_009666930.1">
    <property type="nucleotide sequence ID" value="NC_043601.1"/>
</dbReference>
<proteinExistence type="inferred from homology"/>
<keyword evidence="7" id="KW-0687">Ribonucleoprotein</keyword>
<dbReference type="InterPro" id="IPR043011">
    <property type="entry name" value="Bunya_nucleocap_C"/>
</dbReference>
<evidence type="ECO:0000256" key="5">
    <source>
        <dbReference type="ARBA" id="ARBA00022884"/>
    </source>
</evidence>
<evidence type="ECO:0000256" key="4">
    <source>
        <dbReference type="ARBA" id="ARBA00022844"/>
    </source>
</evidence>
<evidence type="ECO:0000313" key="10">
    <source>
        <dbReference type="Proteomes" id="UP000173515"/>
    </source>
</evidence>
<dbReference type="KEGG" id="vg:41324482"/>
<dbReference type="EMBL" id="KM225256">
    <property type="protein sequence ID" value="AIN55743.1"/>
    <property type="molecule type" value="Viral_cRNA"/>
</dbReference>
<evidence type="ECO:0000256" key="3">
    <source>
        <dbReference type="ARBA" id="ARBA00014389"/>
    </source>
</evidence>
<dbReference type="GO" id="GO:0019013">
    <property type="term" value="C:viral nucleocapsid"/>
    <property type="evidence" value="ECO:0007669"/>
    <property type="project" value="UniProtKB-KW"/>
</dbReference>
<dbReference type="Gene3D" id="1.20.142.20">
    <property type="match status" value="1"/>
</dbReference>
<dbReference type="InterPro" id="IPR001784">
    <property type="entry name" value="Bunya_nucleocap"/>
</dbReference>
<evidence type="ECO:0000256" key="1">
    <source>
        <dbReference type="ARBA" id="ARBA00004328"/>
    </source>
</evidence>
<comment type="subcellular location">
    <subcellularLocation>
        <location evidence="1">Virion</location>
    </subcellularLocation>
</comment>
<dbReference type="GO" id="GO:1990904">
    <property type="term" value="C:ribonucleoprotein complex"/>
    <property type="evidence" value="ECO:0007669"/>
    <property type="project" value="UniProtKB-KW"/>
</dbReference>
<evidence type="ECO:0000256" key="8">
    <source>
        <dbReference type="ARBA" id="ARBA00033344"/>
    </source>
</evidence>
<dbReference type="Pfam" id="PF00952">
    <property type="entry name" value="Bunya_nucleocap"/>
    <property type="match status" value="1"/>
</dbReference>
<sequence length="246" mass="27896">MDNFIFETDDVINSNTFNPEELYAMFRRDLIPLSSDGIKVAAIFFKRMKVIKDRMKSCQTLMIPLKLFDMEFTVVNTYGAIVERLDVKDSDFTLNRLSGCLARYVYEVYMESDQTQKALIKESIKNPLAIVKGVRPDDFKLYMAFSAGTEMFLDTFGLLPLAITLRRVETDDAPSSVLNKVLKQRLGGMQAIEWQKPGNVKLLKEAMIAVNAVSWRHSKVTDEAIDFLKKAGIAISTITKIRKGAE</sequence>
<evidence type="ECO:0000256" key="2">
    <source>
        <dbReference type="ARBA" id="ARBA00006516"/>
    </source>
</evidence>
<evidence type="ECO:0000313" key="9">
    <source>
        <dbReference type="EMBL" id="AIN55743.1"/>
    </source>
</evidence>
<dbReference type="GO" id="GO:0003723">
    <property type="term" value="F:RNA binding"/>
    <property type="evidence" value="ECO:0007669"/>
    <property type="project" value="UniProtKB-KW"/>
</dbReference>
<accession>A0A088NBT2</accession>
<dbReference type="InterPro" id="IPR043012">
    <property type="entry name" value="Bunya_nucleocap_N"/>
</dbReference>
<organism evidence="9 10">
    <name type="scientific">Pacui virus</name>
    <dbReference type="NCBI Taxonomy" id="1538454"/>
    <lineage>
        <taxon>Viruses</taxon>
        <taxon>Riboviria</taxon>
        <taxon>Orthornavirae</taxon>
        <taxon>Negarnaviricota</taxon>
        <taxon>Polyploviricotina</taxon>
        <taxon>Bunyaviricetes</taxon>
        <taxon>Elliovirales</taxon>
        <taxon>Peribunyaviridae</taxon>
        <taxon>Pacuvirus</taxon>
        <taxon>Pacuvirus pacuiense</taxon>
    </lineage>
</organism>
<keyword evidence="5" id="KW-0694">RNA-binding</keyword>
<reference evidence="9 10" key="1">
    <citation type="submission" date="2014-07" db="EMBL/GenBank/DDBJ databases">
        <title>Pacui virus, Rio Preto da Eva virus and Tapirape virus, three distinct viruses belonging to the family Bunyaviridae.</title>
        <authorList>
            <person name="Rodrigues D.S.G."/>
            <person name="Medeiros D.B.A."/>
            <person name="Nunes M.R.T."/>
            <person name="Vasconcelos P.F.C."/>
        </authorList>
    </citation>
    <scope>NUCLEOTIDE SEQUENCE [LARGE SCALE GENOMIC DNA]</scope>
    <source>
        <strain evidence="9">BEAN27326</strain>
    </source>
</reference>
<dbReference type="GeneID" id="41324482"/>
<keyword evidence="6 9" id="KW-0543">Viral nucleoprotein</keyword>
<name>A0A088NBT2_9VIRU</name>